<accession>A0ACC0UFH0</accession>
<proteinExistence type="predicted"/>
<comment type="caution">
    <text evidence="1">The sequence shown here is derived from an EMBL/GenBank/DDBJ whole genome shotgun (WGS) entry which is preliminary data.</text>
</comment>
<dbReference type="EMBL" id="JAGFNK010000055">
    <property type="protein sequence ID" value="KAI9509832.1"/>
    <property type="molecule type" value="Genomic_DNA"/>
</dbReference>
<keyword evidence="2" id="KW-1185">Reference proteome</keyword>
<sequence length="342" mass="38247">MARALRSVSQNYNWTLKRAHNDLHDVISSHMQTSSPPSPEIPSLDLSDLSWDSHRLWWKFQTEYEELREHLEHSFLIVLTWAVTATYLLTASARHFVRYPIRSVVYLYEEIVNKLALANPDIRRVSIRGFLLTLFRSAAYFMASLLWDISFHFSQSVDAKTITVDKTNAIPGPWFTGLPVLAHLSLGGTHMPGDTRLQADNTVDATTDRAPSPPAAPSANNLKDGIKTIHTLTGDTTTPLSRRKPRSSNGIEGSQKYAEISHRDRCCISDFSSRCSPHGIYADLTTHEITTHVNAARPSLKSRNPVSRHGKANVIVIPRLTDDTPTMGEASPLAHNPDYFAL</sequence>
<evidence type="ECO:0000313" key="2">
    <source>
        <dbReference type="Proteomes" id="UP001207468"/>
    </source>
</evidence>
<organism evidence="1 2">
    <name type="scientific">Russula earlei</name>
    <dbReference type="NCBI Taxonomy" id="71964"/>
    <lineage>
        <taxon>Eukaryota</taxon>
        <taxon>Fungi</taxon>
        <taxon>Dikarya</taxon>
        <taxon>Basidiomycota</taxon>
        <taxon>Agaricomycotina</taxon>
        <taxon>Agaricomycetes</taxon>
        <taxon>Russulales</taxon>
        <taxon>Russulaceae</taxon>
        <taxon>Russula</taxon>
    </lineage>
</organism>
<gene>
    <name evidence="1" type="ORF">F5148DRAFT_1184748</name>
</gene>
<reference evidence="1" key="1">
    <citation type="submission" date="2021-03" db="EMBL/GenBank/DDBJ databases">
        <title>Evolutionary priming and transition to the ectomycorrhizal habit in an iconic lineage of mushroom-forming fungi: is preadaptation a requirement?</title>
        <authorList>
            <consortium name="DOE Joint Genome Institute"/>
            <person name="Looney B.P."/>
            <person name="Miyauchi S."/>
            <person name="Morin E."/>
            <person name="Drula E."/>
            <person name="Courty P.E."/>
            <person name="Chicoki N."/>
            <person name="Fauchery L."/>
            <person name="Kohler A."/>
            <person name="Kuo A."/>
            <person name="LaButti K."/>
            <person name="Pangilinan J."/>
            <person name="Lipzen A."/>
            <person name="Riley R."/>
            <person name="Andreopoulos W."/>
            <person name="He G."/>
            <person name="Johnson J."/>
            <person name="Barry K.W."/>
            <person name="Grigoriev I.V."/>
            <person name="Nagy L."/>
            <person name="Hibbett D."/>
            <person name="Henrissat B."/>
            <person name="Matheny P.B."/>
            <person name="Labbe J."/>
            <person name="Martin A.F."/>
        </authorList>
    </citation>
    <scope>NUCLEOTIDE SEQUENCE</scope>
    <source>
        <strain evidence="1">BPL698</strain>
    </source>
</reference>
<evidence type="ECO:0000313" key="1">
    <source>
        <dbReference type="EMBL" id="KAI9509832.1"/>
    </source>
</evidence>
<name>A0ACC0UFH0_9AGAM</name>
<dbReference type="Proteomes" id="UP001207468">
    <property type="component" value="Unassembled WGS sequence"/>
</dbReference>
<protein>
    <submittedName>
        <fullName evidence="1">Uncharacterized protein</fullName>
    </submittedName>
</protein>